<reference evidence="2 3" key="1">
    <citation type="journal article" date="2024" name="BMC Genomics">
        <title>De novo assembly and annotation of Popillia japonica's genome with initial clues to its potential as an invasive pest.</title>
        <authorList>
            <person name="Cucini C."/>
            <person name="Boschi S."/>
            <person name="Funari R."/>
            <person name="Cardaioli E."/>
            <person name="Iannotti N."/>
            <person name="Marturano G."/>
            <person name="Paoli F."/>
            <person name="Bruttini M."/>
            <person name="Carapelli A."/>
            <person name="Frati F."/>
            <person name="Nardi F."/>
        </authorList>
    </citation>
    <scope>NUCLEOTIDE SEQUENCE [LARGE SCALE GENOMIC DNA]</scope>
    <source>
        <strain evidence="2">DMR45628</strain>
    </source>
</reference>
<accession>A0AAW1IYB9</accession>
<feature type="compositionally biased region" description="Polar residues" evidence="1">
    <location>
        <begin position="104"/>
        <end position="120"/>
    </location>
</feature>
<dbReference type="AlphaFoldDB" id="A0AAW1IYB9"/>
<evidence type="ECO:0000313" key="2">
    <source>
        <dbReference type="EMBL" id="KAK9695297.1"/>
    </source>
</evidence>
<proteinExistence type="predicted"/>
<name>A0AAW1IYB9_POPJA</name>
<feature type="region of interest" description="Disordered" evidence="1">
    <location>
        <begin position="104"/>
        <end position="129"/>
    </location>
</feature>
<evidence type="ECO:0000313" key="3">
    <source>
        <dbReference type="Proteomes" id="UP001458880"/>
    </source>
</evidence>
<organism evidence="2 3">
    <name type="scientific">Popillia japonica</name>
    <name type="common">Japanese beetle</name>
    <dbReference type="NCBI Taxonomy" id="7064"/>
    <lineage>
        <taxon>Eukaryota</taxon>
        <taxon>Metazoa</taxon>
        <taxon>Ecdysozoa</taxon>
        <taxon>Arthropoda</taxon>
        <taxon>Hexapoda</taxon>
        <taxon>Insecta</taxon>
        <taxon>Pterygota</taxon>
        <taxon>Neoptera</taxon>
        <taxon>Endopterygota</taxon>
        <taxon>Coleoptera</taxon>
        <taxon>Polyphaga</taxon>
        <taxon>Scarabaeiformia</taxon>
        <taxon>Scarabaeidae</taxon>
        <taxon>Rutelinae</taxon>
        <taxon>Popillia</taxon>
    </lineage>
</organism>
<protein>
    <submittedName>
        <fullName evidence="2">Uncharacterized protein</fullName>
    </submittedName>
</protein>
<dbReference type="EMBL" id="JASPKY010000486">
    <property type="protein sequence ID" value="KAK9695297.1"/>
    <property type="molecule type" value="Genomic_DNA"/>
</dbReference>
<evidence type="ECO:0000256" key="1">
    <source>
        <dbReference type="SAM" id="MobiDB-lite"/>
    </source>
</evidence>
<gene>
    <name evidence="2" type="ORF">QE152_g32665</name>
</gene>
<sequence>MANFQNIHPHCTHRIQPLDVAVMGPFKSKYSLAQNDWFLTNPGKTITIHDVAELANIAFVNSFTIKNIPLDLLKVGYGQFPEMFFSDEDFEAAFVTDRSFAQDTQTEHIAQNSNGTNTQHPDLKKMNTK</sequence>
<dbReference type="Proteomes" id="UP001458880">
    <property type="component" value="Unassembled WGS sequence"/>
</dbReference>
<comment type="caution">
    <text evidence="2">The sequence shown here is derived from an EMBL/GenBank/DDBJ whole genome shotgun (WGS) entry which is preliminary data.</text>
</comment>
<keyword evidence="3" id="KW-1185">Reference proteome</keyword>